<dbReference type="EMBL" id="JAPMLT010000001">
    <property type="protein sequence ID" value="MCX7568751.1"/>
    <property type="molecule type" value="Genomic_DNA"/>
</dbReference>
<gene>
    <name evidence="1" type="ORF">OS242_02040</name>
</gene>
<reference evidence="1 2" key="1">
    <citation type="submission" date="2022-11" db="EMBL/GenBank/DDBJ databases">
        <title>Study of microbial diversity in lake waters.</title>
        <authorList>
            <person name="Zhang J."/>
        </authorList>
    </citation>
    <scope>NUCLEOTIDE SEQUENCE [LARGE SCALE GENOMIC DNA]</scope>
    <source>
        <strain evidence="1 2">DT12</strain>
    </source>
</reference>
<comment type="caution">
    <text evidence="1">The sequence shown here is derived from an EMBL/GenBank/DDBJ whole genome shotgun (WGS) entry which is preliminary data.</text>
</comment>
<evidence type="ECO:0000313" key="1">
    <source>
        <dbReference type="EMBL" id="MCX7568751.1"/>
    </source>
</evidence>
<dbReference type="RefSeq" id="WP_267149990.1">
    <property type="nucleotide sequence ID" value="NZ_JAPMLT010000001.1"/>
</dbReference>
<accession>A0ABT3WX07</accession>
<keyword evidence="2" id="KW-1185">Reference proteome</keyword>
<protein>
    <recommendedName>
        <fullName evidence="3">Phosphatidylinositol kinase</fullName>
    </recommendedName>
</protein>
<sequence>MWRRRWKWVAVRKAKRQGQIWVVADQQGVRGDFKFATTRHWYESGPIVANEYVAAALAERLGYPVAALEQATVLGPEGEAQSGIVTVEARAVEIIPWSEAPQRVQERPEESLHDVEQLASLIVFDAWIANPERAAGHNLILYRNDPNEKYDWYLTDHSRALYGSPRKWKRGSWNSAVWEQLWLFYRVPQGLLHLQSRLDLLEPMIDQIERLQESDINNALNKVPRGALRERERQFIKRLLLQRQRRLRSIIHRWLEYQGHKEYGNEVRGS</sequence>
<proteinExistence type="predicted"/>
<name>A0ABT3WX07_9BACL</name>
<evidence type="ECO:0000313" key="2">
    <source>
        <dbReference type="Proteomes" id="UP001208017"/>
    </source>
</evidence>
<evidence type="ECO:0008006" key="3">
    <source>
        <dbReference type="Google" id="ProtNLM"/>
    </source>
</evidence>
<organism evidence="1 2">
    <name type="scientific">Tumebacillus lacus</name>
    <dbReference type="NCBI Taxonomy" id="2995335"/>
    <lineage>
        <taxon>Bacteria</taxon>
        <taxon>Bacillati</taxon>
        <taxon>Bacillota</taxon>
        <taxon>Bacilli</taxon>
        <taxon>Bacillales</taxon>
        <taxon>Alicyclobacillaceae</taxon>
        <taxon>Tumebacillus</taxon>
    </lineage>
</organism>
<dbReference type="Proteomes" id="UP001208017">
    <property type="component" value="Unassembled WGS sequence"/>
</dbReference>